<dbReference type="Pfam" id="PF00589">
    <property type="entry name" value="Phage_integrase"/>
    <property type="match status" value="1"/>
</dbReference>
<dbReference type="EMBL" id="SWMS01000023">
    <property type="protein sequence ID" value="TKG63606.1"/>
    <property type="molecule type" value="Genomic_DNA"/>
</dbReference>
<dbReference type="PROSITE" id="PS51898">
    <property type="entry name" value="TYR_RECOMBINASE"/>
    <property type="match status" value="1"/>
</dbReference>
<proteinExistence type="predicted"/>
<evidence type="ECO:0000313" key="4">
    <source>
        <dbReference type="Proteomes" id="UP000309992"/>
    </source>
</evidence>
<keyword evidence="1" id="KW-0233">DNA recombination</keyword>
<dbReference type="SUPFAM" id="SSF56349">
    <property type="entry name" value="DNA breaking-rejoining enzymes"/>
    <property type="match status" value="1"/>
</dbReference>
<reference evidence="3 4" key="1">
    <citation type="journal article" date="2015" name="Antonie Van Leeuwenhoek">
        <title>Prauserella endophytica sp. nov., an endophytic actinobacterium isolated from Tamarix taklamakanensis.</title>
        <authorList>
            <person name="Liu J.M."/>
            <person name="Habden X."/>
            <person name="Guo L."/>
            <person name="Tuo L."/>
            <person name="Jiang Z.K."/>
            <person name="Liu S.W."/>
            <person name="Liu X.F."/>
            <person name="Chen L."/>
            <person name="Li R.F."/>
            <person name="Zhang Y.Q."/>
            <person name="Sun C.H."/>
        </authorList>
    </citation>
    <scope>NUCLEOTIDE SEQUENCE [LARGE SCALE GENOMIC DNA]</scope>
    <source>
        <strain evidence="3 4">CGMCC 4.7182</strain>
    </source>
</reference>
<accession>A0ABY2RWT8</accession>
<feature type="domain" description="Tyr recombinase" evidence="2">
    <location>
        <begin position="462"/>
        <end position="674"/>
    </location>
</feature>
<dbReference type="InterPro" id="IPR011010">
    <property type="entry name" value="DNA_brk_join_enz"/>
</dbReference>
<protein>
    <submittedName>
        <fullName evidence="3">Site-specific integrase</fullName>
    </submittedName>
</protein>
<evidence type="ECO:0000259" key="2">
    <source>
        <dbReference type="PROSITE" id="PS51898"/>
    </source>
</evidence>
<evidence type="ECO:0000313" key="3">
    <source>
        <dbReference type="EMBL" id="TKG63606.1"/>
    </source>
</evidence>
<name>A0ABY2RWT8_9PSEU</name>
<sequence>MTTATNATHTSASPLGRHRMHDYQHLLTRHRVGPLDRLPAHEILAQLPETPAWSSLRRNRRLEAIRGASTVLDWLHTHDGGGWQDRWVNSGADNNTAWIATLGLQDTRATDTKRAEHLRGLTMLLLCRAVLPSYDFLLSYHSTRLLDRVREFMRPDVFTRVERAAIERGLSSHQTRETLGALSKIVLHTGQEIDQLSADDLLEAHVWSLRIRVGFGKFPGLHAAWDLLAAIGVLPAGSSLSSVGLRRGPRPTAELVDDYGVVCRPVRDLLVRYLDERRPALDYSTFRGLVAILVERFWGDIERHHPGIETLQLPDDVAREWKNRLRTVTGADGTIRERKNFHQILMRIRAFYLDIQQWALEDARWAPWAVPSPVRRIEIQGLNKAHKRTQAAMHQRVRQRLPHLPLLVDTADRCRAEMTALLAAAERCRPGQVFDHAGVRYRRVAPKTAKQGQPWQQRNYATQVENLVSGEVFNVTQREDEFFWAWAVIETLRHTGVRLEELLEITHLALVSYRLADSGEVVPLLQIVPSKGNEERLLLVSPELASVLATMISRLRRANHDKVPLVRRYDAHERVTGPALPHLFQRRTGTRNGVISPATLHKLINLVLAASGLTDAADEPLAYTPHDFRKIFTSEAVASGLPVHIAARLLGHHHISTTESYLAVFQEDLIRSYRAFLDKRRAVRPPEEYREPTDQEWQEFQQHFQLRKVALGDCGRPYGSSCQHEHSCVRCPMLRVSPTQRPRLIEIIHNLNARINEAKMNNWLGEAEGLQTSLTKATEKLVSLDRAIDRAHSTTTKQGTTDLGMPVINPR</sequence>
<comment type="caution">
    <text evidence="3">The sequence shown here is derived from an EMBL/GenBank/DDBJ whole genome shotgun (WGS) entry which is preliminary data.</text>
</comment>
<keyword evidence="4" id="KW-1185">Reference proteome</keyword>
<dbReference type="Gene3D" id="1.10.443.10">
    <property type="entry name" value="Intergrase catalytic core"/>
    <property type="match status" value="1"/>
</dbReference>
<dbReference type="InterPro" id="IPR002104">
    <property type="entry name" value="Integrase_catalytic"/>
</dbReference>
<gene>
    <name evidence="3" type="ORF">FCN18_30400</name>
</gene>
<evidence type="ECO:0000256" key="1">
    <source>
        <dbReference type="ARBA" id="ARBA00023172"/>
    </source>
</evidence>
<dbReference type="PANTHER" id="PTHR30349:SF64">
    <property type="entry name" value="PROPHAGE INTEGRASE INTD-RELATED"/>
    <property type="match status" value="1"/>
</dbReference>
<dbReference type="InterPro" id="IPR050090">
    <property type="entry name" value="Tyrosine_recombinase_XerCD"/>
</dbReference>
<dbReference type="PANTHER" id="PTHR30349">
    <property type="entry name" value="PHAGE INTEGRASE-RELATED"/>
    <property type="match status" value="1"/>
</dbReference>
<dbReference type="InterPro" id="IPR013762">
    <property type="entry name" value="Integrase-like_cat_sf"/>
</dbReference>
<dbReference type="CDD" id="cd00397">
    <property type="entry name" value="DNA_BRE_C"/>
    <property type="match status" value="1"/>
</dbReference>
<organism evidence="3 4">
    <name type="scientific">Prauserella endophytica</name>
    <dbReference type="NCBI Taxonomy" id="1592324"/>
    <lineage>
        <taxon>Bacteria</taxon>
        <taxon>Bacillati</taxon>
        <taxon>Actinomycetota</taxon>
        <taxon>Actinomycetes</taxon>
        <taxon>Pseudonocardiales</taxon>
        <taxon>Pseudonocardiaceae</taxon>
        <taxon>Prauserella</taxon>
        <taxon>Prauserella coralliicola group</taxon>
    </lineage>
</organism>
<dbReference type="RefSeq" id="WP_110343930.1">
    <property type="nucleotide sequence ID" value="NZ_SWMS01000023.1"/>
</dbReference>
<dbReference type="Proteomes" id="UP000309992">
    <property type="component" value="Unassembled WGS sequence"/>
</dbReference>